<proteinExistence type="predicted"/>
<evidence type="ECO:0000313" key="2">
    <source>
        <dbReference type="Proteomes" id="UP000279968"/>
    </source>
</evidence>
<comment type="caution">
    <text evidence="1">The sequence shown here is derived from an EMBL/GenBank/DDBJ whole genome shotgun (WGS) entry which is preliminary data.</text>
</comment>
<organism evidence="1 2">
    <name type="scientific">Micromonospora costi</name>
    <dbReference type="NCBI Taxonomy" id="1530042"/>
    <lineage>
        <taxon>Bacteria</taxon>
        <taxon>Bacillati</taxon>
        <taxon>Actinomycetota</taxon>
        <taxon>Actinomycetes</taxon>
        <taxon>Micromonosporales</taxon>
        <taxon>Micromonosporaceae</taxon>
        <taxon>Micromonospora</taxon>
    </lineage>
</organism>
<dbReference type="RefSeq" id="WP_120780151.1">
    <property type="nucleotide sequence ID" value="NZ_JBHLUP010000002.1"/>
</dbReference>
<dbReference type="AlphaFoldDB" id="A0A3B0A5D3"/>
<name>A0A3B0A5D3_9ACTN</name>
<sequence length="91" mass="9948">MIVWCAECQLGRALDLGHDCPGFVLVAGQQVACACTDPHPPAGDVALASVIEELHRNGRACHQCGPAGCELRDWSRPRVEAFRRELAARRR</sequence>
<keyword evidence="2" id="KW-1185">Reference proteome</keyword>
<gene>
    <name evidence="1" type="ORF">D7193_15390</name>
</gene>
<evidence type="ECO:0000313" key="1">
    <source>
        <dbReference type="EMBL" id="RKN55968.1"/>
    </source>
</evidence>
<dbReference type="EMBL" id="RBAN01000002">
    <property type="protein sequence ID" value="RKN55968.1"/>
    <property type="molecule type" value="Genomic_DNA"/>
</dbReference>
<dbReference type="Proteomes" id="UP000279968">
    <property type="component" value="Unassembled WGS sequence"/>
</dbReference>
<protein>
    <submittedName>
        <fullName evidence="1">Uncharacterized protein</fullName>
    </submittedName>
</protein>
<accession>A0A3B0A5D3</accession>
<reference evidence="1 2" key="1">
    <citation type="journal article" date="2015" name="Int. J. Syst. Evol. Microbiol.">
        <title>Micromonospora costi sp. nov., isolated from a leaf of Costus speciosus.</title>
        <authorList>
            <person name="Thawai C."/>
        </authorList>
    </citation>
    <scope>NUCLEOTIDE SEQUENCE [LARGE SCALE GENOMIC DNA]</scope>
    <source>
        <strain evidence="1 2">CS1-12</strain>
    </source>
</reference>